<name>A0A8J5VLC4_ZIZPA</name>
<evidence type="ECO:0000313" key="3">
    <source>
        <dbReference type="Proteomes" id="UP000729402"/>
    </source>
</evidence>
<dbReference type="PANTHER" id="PTHR35283">
    <property type="entry name" value="T12C22.21 PROTEIN"/>
    <property type="match status" value="1"/>
</dbReference>
<dbReference type="PANTHER" id="PTHR35283:SF3">
    <property type="entry name" value="T12C22.21 PROTEIN"/>
    <property type="match status" value="1"/>
</dbReference>
<sequence>MKSSATSPRSTTFTAAGEGPSGSPATEDPVLVGVRDDSVPLEGVIQFDKPGNSSTESKLASYAKLGLLANGDVLCLLVFSAIGRFSHGLVAFDPETFKTVDPFIAGQENSTAGFSVPTSLVDLEMMQKVSTVWGKLSLLLPNHGLLVYYNDTYLYVASGVIYGGEETLRSLRDLFLNFYTKVLAGRRRYMGHKRTYRPNVKKLIYF</sequence>
<dbReference type="EMBL" id="JAAALK010000288">
    <property type="protein sequence ID" value="KAG8051828.1"/>
    <property type="molecule type" value="Genomic_DNA"/>
</dbReference>
<keyword evidence="3" id="KW-1185">Reference proteome</keyword>
<feature type="compositionally biased region" description="Polar residues" evidence="1">
    <location>
        <begin position="1"/>
        <end position="14"/>
    </location>
</feature>
<proteinExistence type="predicted"/>
<evidence type="ECO:0000256" key="1">
    <source>
        <dbReference type="SAM" id="MobiDB-lite"/>
    </source>
</evidence>
<feature type="region of interest" description="Disordered" evidence="1">
    <location>
        <begin position="1"/>
        <end position="30"/>
    </location>
</feature>
<reference evidence="2" key="2">
    <citation type="submission" date="2021-02" db="EMBL/GenBank/DDBJ databases">
        <authorList>
            <person name="Kimball J.A."/>
            <person name="Haas M.W."/>
            <person name="Macchietto M."/>
            <person name="Kono T."/>
            <person name="Duquette J."/>
            <person name="Shao M."/>
        </authorList>
    </citation>
    <scope>NUCLEOTIDE SEQUENCE</scope>
    <source>
        <tissue evidence="2">Fresh leaf tissue</tissue>
    </source>
</reference>
<comment type="caution">
    <text evidence="2">The sequence shown here is derived from an EMBL/GenBank/DDBJ whole genome shotgun (WGS) entry which is preliminary data.</text>
</comment>
<dbReference type="Proteomes" id="UP000729402">
    <property type="component" value="Unassembled WGS sequence"/>
</dbReference>
<reference evidence="2" key="1">
    <citation type="journal article" date="2021" name="bioRxiv">
        <title>Whole Genome Assembly and Annotation of Northern Wild Rice, Zizania palustris L., Supports a Whole Genome Duplication in the Zizania Genus.</title>
        <authorList>
            <person name="Haas M."/>
            <person name="Kono T."/>
            <person name="Macchietto M."/>
            <person name="Millas R."/>
            <person name="McGilp L."/>
            <person name="Shao M."/>
            <person name="Duquette J."/>
            <person name="Hirsch C.N."/>
            <person name="Kimball J."/>
        </authorList>
    </citation>
    <scope>NUCLEOTIDE SEQUENCE</scope>
    <source>
        <tissue evidence="2">Fresh leaf tissue</tissue>
    </source>
</reference>
<protein>
    <submittedName>
        <fullName evidence="2">Uncharacterized protein</fullName>
    </submittedName>
</protein>
<accession>A0A8J5VLC4</accession>
<gene>
    <name evidence="2" type="ORF">GUJ93_ZPchr0001g31610</name>
</gene>
<dbReference type="InterPro" id="IPR021414">
    <property type="entry name" value="DUF3054"/>
</dbReference>
<organism evidence="2 3">
    <name type="scientific">Zizania palustris</name>
    <name type="common">Northern wild rice</name>
    <dbReference type="NCBI Taxonomy" id="103762"/>
    <lineage>
        <taxon>Eukaryota</taxon>
        <taxon>Viridiplantae</taxon>
        <taxon>Streptophyta</taxon>
        <taxon>Embryophyta</taxon>
        <taxon>Tracheophyta</taxon>
        <taxon>Spermatophyta</taxon>
        <taxon>Magnoliopsida</taxon>
        <taxon>Liliopsida</taxon>
        <taxon>Poales</taxon>
        <taxon>Poaceae</taxon>
        <taxon>BOP clade</taxon>
        <taxon>Oryzoideae</taxon>
        <taxon>Oryzeae</taxon>
        <taxon>Zizaniinae</taxon>
        <taxon>Zizania</taxon>
    </lineage>
</organism>
<evidence type="ECO:0000313" key="2">
    <source>
        <dbReference type="EMBL" id="KAG8051828.1"/>
    </source>
</evidence>
<dbReference type="AlphaFoldDB" id="A0A8J5VLC4"/>
<dbReference type="Pfam" id="PF11255">
    <property type="entry name" value="DUF3054"/>
    <property type="match status" value="1"/>
</dbReference>
<dbReference type="OrthoDB" id="2015146at2759"/>